<sequence>MTHRNQLFFPQASIKNVFRESSMEASSRAVNRLQCRKLNFGHHTDQAKAVRGVVPSQKGIGISEQAKQTDGPNTC</sequence>
<dbReference type="Proteomes" id="UP000887159">
    <property type="component" value="Unassembled WGS sequence"/>
</dbReference>
<gene>
    <name evidence="1" type="ORF">TNCV_2576271</name>
</gene>
<evidence type="ECO:0000313" key="1">
    <source>
        <dbReference type="EMBL" id="GFX88920.1"/>
    </source>
</evidence>
<name>A0A8X6REG6_TRICX</name>
<dbReference type="AlphaFoldDB" id="A0A8X6REG6"/>
<dbReference type="EMBL" id="BMAU01021062">
    <property type="protein sequence ID" value="GFX88920.1"/>
    <property type="molecule type" value="Genomic_DNA"/>
</dbReference>
<accession>A0A8X6REG6</accession>
<organism evidence="1 2">
    <name type="scientific">Trichonephila clavipes</name>
    <name type="common">Golden silk orbweaver</name>
    <name type="synonym">Nephila clavipes</name>
    <dbReference type="NCBI Taxonomy" id="2585209"/>
    <lineage>
        <taxon>Eukaryota</taxon>
        <taxon>Metazoa</taxon>
        <taxon>Ecdysozoa</taxon>
        <taxon>Arthropoda</taxon>
        <taxon>Chelicerata</taxon>
        <taxon>Arachnida</taxon>
        <taxon>Araneae</taxon>
        <taxon>Araneomorphae</taxon>
        <taxon>Entelegynae</taxon>
        <taxon>Araneoidea</taxon>
        <taxon>Nephilidae</taxon>
        <taxon>Trichonephila</taxon>
    </lineage>
</organism>
<reference evidence="1" key="1">
    <citation type="submission" date="2020-08" db="EMBL/GenBank/DDBJ databases">
        <title>Multicomponent nature underlies the extraordinary mechanical properties of spider dragline silk.</title>
        <authorList>
            <person name="Kono N."/>
            <person name="Nakamura H."/>
            <person name="Mori M."/>
            <person name="Yoshida Y."/>
            <person name="Ohtoshi R."/>
            <person name="Malay A.D."/>
            <person name="Moran D.A.P."/>
            <person name="Tomita M."/>
            <person name="Numata K."/>
            <person name="Arakawa K."/>
        </authorList>
    </citation>
    <scope>NUCLEOTIDE SEQUENCE</scope>
</reference>
<protein>
    <submittedName>
        <fullName evidence="1">Uncharacterized protein</fullName>
    </submittedName>
</protein>
<evidence type="ECO:0000313" key="2">
    <source>
        <dbReference type="Proteomes" id="UP000887159"/>
    </source>
</evidence>
<keyword evidence="2" id="KW-1185">Reference proteome</keyword>
<comment type="caution">
    <text evidence="1">The sequence shown here is derived from an EMBL/GenBank/DDBJ whole genome shotgun (WGS) entry which is preliminary data.</text>
</comment>
<proteinExistence type="predicted"/>